<reference evidence="2 3" key="1">
    <citation type="submission" date="2019-08" db="EMBL/GenBank/DDBJ databases">
        <title>Whole genome of Aphis craccivora.</title>
        <authorList>
            <person name="Voronova N.V."/>
            <person name="Shulinski R.S."/>
            <person name="Bandarenka Y.V."/>
            <person name="Zhorov D.G."/>
            <person name="Warner D."/>
        </authorList>
    </citation>
    <scope>NUCLEOTIDE SEQUENCE [LARGE SCALE GENOMIC DNA]</scope>
    <source>
        <strain evidence="2">180601</strain>
        <tissue evidence="2">Whole Body</tissue>
    </source>
</reference>
<evidence type="ECO:0000256" key="1">
    <source>
        <dbReference type="SAM" id="MobiDB-lite"/>
    </source>
</evidence>
<feature type="region of interest" description="Disordered" evidence="1">
    <location>
        <begin position="38"/>
        <end position="77"/>
    </location>
</feature>
<name>A0A6G0XC02_APHCR</name>
<proteinExistence type="predicted"/>
<evidence type="ECO:0000313" key="3">
    <source>
        <dbReference type="Proteomes" id="UP000478052"/>
    </source>
</evidence>
<gene>
    <name evidence="2" type="ORF">FWK35_00020992</name>
</gene>
<organism evidence="2 3">
    <name type="scientific">Aphis craccivora</name>
    <name type="common">Cowpea aphid</name>
    <dbReference type="NCBI Taxonomy" id="307492"/>
    <lineage>
        <taxon>Eukaryota</taxon>
        <taxon>Metazoa</taxon>
        <taxon>Ecdysozoa</taxon>
        <taxon>Arthropoda</taxon>
        <taxon>Hexapoda</taxon>
        <taxon>Insecta</taxon>
        <taxon>Pterygota</taxon>
        <taxon>Neoptera</taxon>
        <taxon>Paraneoptera</taxon>
        <taxon>Hemiptera</taxon>
        <taxon>Sternorrhyncha</taxon>
        <taxon>Aphidomorpha</taxon>
        <taxon>Aphidoidea</taxon>
        <taxon>Aphididae</taxon>
        <taxon>Aphidini</taxon>
        <taxon>Aphis</taxon>
        <taxon>Aphis</taxon>
    </lineage>
</organism>
<feature type="compositionally biased region" description="Basic and acidic residues" evidence="1">
    <location>
        <begin position="63"/>
        <end position="77"/>
    </location>
</feature>
<sequence length="156" mass="17786">MYKNTGASPLEVANPSNKSTLESPDFSLEILNKTQQLIDLGSPSKRPSPSPSSNERPSLFRSPSERQEAEDSFEHTELTFERRPRVKKMVTIKLEEVFKLILLCTGEDDIYPFINACDMAVNLVEEKFAPTLVKYITTRLSGRALEMIKYKNVTKW</sequence>
<dbReference type="Proteomes" id="UP000478052">
    <property type="component" value="Unassembled WGS sequence"/>
</dbReference>
<dbReference type="EMBL" id="VUJU01007979">
    <property type="protein sequence ID" value="KAF0737600.1"/>
    <property type="molecule type" value="Genomic_DNA"/>
</dbReference>
<dbReference type="OrthoDB" id="6604172at2759"/>
<protein>
    <submittedName>
        <fullName evidence="2">Myb-like protein D</fullName>
    </submittedName>
</protein>
<feature type="non-terminal residue" evidence="2">
    <location>
        <position position="156"/>
    </location>
</feature>
<accession>A0A6G0XC02</accession>
<comment type="caution">
    <text evidence="2">The sequence shown here is derived from an EMBL/GenBank/DDBJ whole genome shotgun (WGS) entry which is preliminary data.</text>
</comment>
<feature type="compositionally biased region" description="Low complexity" evidence="1">
    <location>
        <begin position="42"/>
        <end position="57"/>
    </location>
</feature>
<feature type="region of interest" description="Disordered" evidence="1">
    <location>
        <begin position="1"/>
        <end position="25"/>
    </location>
</feature>
<dbReference type="AlphaFoldDB" id="A0A6G0XC02"/>
<keyword evidence="3" id="KW-1185">Reference proteome</keyword>
<evidence type="ECO:0000313" key="2">
    <source>
        <dbReference type="EMBL" id="KAF0737600.1"/>
    </source>
</evidence>